<evidence type="ECO:0000256" key="4">
    <source>
        <dbReference type="ARBA" id="ARBA00022840"/>
    </source>
</evidence>
<gene>
    <name evidence="12" type="ORF">SAMN05421819_3612</name>
</gene>
<proteinExistence type="predicted"/>
<evidence type="ECO:0000259" key="9">
    <source>
        <dbReference type="Pfam" id="PF01225"/>
    </source>
</evidence>
<evidence type="ECO:0000256" key="2">
    <source>
        <dbReference type="ARBA" id="ARBA00022618"/>
    </source>
</evidence>
<keyword evidence="8" id="KW-0961">Cell wall biogenesis/degradation</keyword>
<feature type="domain" description="Mur ligase central" evidence="11">
    <location>
        <begin position="110"/>
        <end position="303"/>
    </location>
</feature>
<dbReference type="SUPFAM" id="SSF53244">
    <property type="entry name" value="MurD-like peptide ligases, peptide-binding domain"/>
    <property type="match status" value="1"/>
</dbReference>
<dbReference type="InterPro" id="IPR013221">
    <property type="entry name" value="Mur_ligase_cen"/>
</dbReference>
<dbReference type="InterPro" id="IPR004101">
    <property type="entry name" value="Mur_ligase_C"/>
</dbReference>
<evidence type="ECO:0000259" key="11">
    <source>
        <dbReference type="Pfam" id="PF08245"/>
    </source>
</evidence>
<keyword evidence="6" id="KW-0573">Peptidoglycan synthesis</keyword>
<evidence type="ECO:0000256" key="5">
    <source>
        <dbReference type="ARBA" id="ARBA00022960"/>
    </source>
</evidence>
<dbReference type="OrthoDB" id="9804126at2"/>
<dbReference type="AlphaFoldDB" id="A0A1H6B8X2"/>
<dbReference type="SUPFAM" id="SSF51984">
    <property type="entry name" value="MurCD N-terminal domain"/>
    <property type="match status" value="1"/>
</dbReference>
<evidence type="ECO:0000259" key="10">
    <source>
        <dbReference type="Pfam" id="PF02875"/>
    </source>
</evidence>
<dbReference type="GO" id="GO:0016881">
    <property type="term" value="F:acid-amino acid ligase activity"/>
    <property type="evidence" value="ECO:0007669"/>
    <property type="project" value="InterPro"/>
</dbReference>
<dbReference type="Gene3D" id="3.40.50.720">
    <property type="entry name" value="NAD(P)-binding Rossmann-like Domain"/>
    <property type="match status" value="1"/>
</dbReference>
<feature type="domain" description="Mur ligase C-terminal" evidence="10">
    <location>
        <begin position="325"/>
        <end position="457"/>
    </location>
</feature>
<keyword evidence="3" id="KW-0547">Nucleotide-binding</keyword>
<evidence type="ECO:0000313" key="13">
    <source>
        <dbReference type="Proteomes" id="UP000236728"/>
    </source>
</evidence>
<evidence type="ECO:0000313" key="12">
    <source>
        <dbReference type="EMBL" id="SEG57070.1"/>
    </source>
</evidence>
<dbReference type="InterPro" id="IPR005757">
    <property type="entry name" value="Mpl"/>
</dbReference>
<keyword evidence="5" id="KW-0133">Cell shape</keyword>
<dbReference type="RefSeq" id="WP_103934454.1">
    <property type="nucleotide sequence ID" value="NZ_FNVA01000006.1"/>
</dbReference>
<dbReference type="Pfam" id="PF01225">
    <property type="entry name" value="Mur_ligase"/>
    <property type="match status" value="1"/>
</dbReference>
<protein>
    <submittedName>
        <fullName evidence="12">UDP-N-acetylmuramate--L-alanine ligase</fullName>
    </submittedName>
</protein>
<dbReference type="InterPro" id="IPR000713">
    <property type="entry name" value="Mur_ligase_N"/>
</dbReference>
<name>A0A1H6B8X2_9BACT</name>
<dbReference type="GO" id="GO:0051301">
    <property type="term" value="P:cell division"/>
    <property type="evidence" value="ECO:0007669"/>
    <property type="project" value="UniProtKB-KW"/>
</dbReference>
<keyword evidence="13" id="KW-1185">Reference proteome</keyword>
<evidence type="ECO:0000256" key="8">
    <source>
        <dbReference type="ARBA" id="ARBA00023316"/>
    </source>
</evidence>
<dbReference type="PANTHER" id="PTHR43445:SF5">
    <property type="entry name" value="UDP-N-ACETYLMURAMATE--L-ALANYL-GAMMA-D-GLUTAMYL-MESO-2,6-DIAMINOHEPTANDIOATE LIGASE"/>
    <property type="match status" value="1"/>
</dbReference>
<evidence type="ECO:0000256" key="7">
    <source>
        <dbReference type="ARBA" id="ARBA00023306"/>
    </source>
</evidence>
<organism evidence="12 13">
    <name type="scientific">Bryocella elongata</name>
    <dbReference type="NCBI Taxonomy" id="863522"/>
    <lineage>
        <taxon>Bacteria</taxon>
        <taxon>Pseudomonadati</taxon>
        <taxon>Acidobacteriota</taxon>
        <taxon>Terriglobia</taxon>
        <taxon>Terriglobales</taxon>
        <taxon>Acidobacteriaceae</taxon>
        <taxon>Bryocella</taxon>
    </lineage>
</organism>
<dbReference type="Proteomes" id="UP000236728">
    <property type="component" value="Unassembled WGS sequence"/>
</dbReference>
<dbReference type="Gene3D" id="3.90.190.20">
    <property type="entry name" value="Mur ligase, C-terminal domain"/>
    <property type="match status" value="1"/>
</dbReference>
<dbReference type="Gene3D" id="3.40.1190.10">
    <property type="entry name" value="Mur-like, catalytic domain"/>
    <property type="match status" value="1"/>
</dbReference>
<dbReference type="GO" id="GO:0071555">
    <property type="term" value="P:cell wall organization"/>
    <property type="evidence" value="ECO:0007669"/>
    <property type="project" value="UniProtKB-KW"/>
</dbReference>
<keyword evidence="4" id="KW-0067">ATP-binding</keyword>
<dbReference type="SUPFAM" id="SSF53623">
    <property type="entry name" value="MurD-like peptide ligases, catalytic domain"/>
    <property type="match status" value="1"/>
</dbReference>
<feature type="domain" description="Mur ligase N-terminal catalytic" evidence="9">
    <location>
        <begin position="4"/>
        <end position="97"/>
    </location>
</feature>
<accession>A0A1H6B8X2</accession>
<keyword evidence="2" id="KW-0132">Cell division</keyword>
<dbReference type="InterPro" id="IPR050061">
    <property type="entry name" value="MurCDEF_pg_biosynth"/>
</dbReference>
<dbReference type="GO" id="GO:0008360">
    <property type="term" value="P:regulation of cell shape"/>
    <property type="evidence" value="ECO:0007669"/>
    <property type="project" value="UniProtKB-KW"/>
</dbReference>
<dbReference type="GO" id="GO:0009252">
    <property type="term" value="P:peptidoglycan biosynthetic process"/>
    <property type="evidence" value="ECO:0007669"/>
    <property type="project" value="UniProtKB-KW"/>
</dbReference>
<dbReference type="InterPro" id="IPR036615">
    <property type="entry name" value="Mur_ligase_C_dom_sf"/>
</dbReference>
<evidence type="ECO:0000256" key="6">
    <source>
        <dbReference type="ARBA" id="ARBA00022984"/>
    </source>
</evidence>
<evidence type="ECO:0000256" key="3">
    <source>
        <dbReference type="ARBA" id="ARBA00022741"/>
    </source>
</evidence>
<dbReference type="GO" id="GO:0005524">
    <property type="term" value="F:ATP binding"/>
    <property type="evidence" value="ECO:0007669"/>
    <property type="project" value="UniProtKB-KW"/>
</dbReference>
<sequence>MAKHVHLIGICGTAMASLAGMLQARGWRVTGSDTAAYPPMSDQLAAMGITVMEPYSERNLDERPDLVVVGNAISRGNPELERVLDERIEMTSMAALIHDEFLDGRERLIVCGTHGKTTTTSMLAWIYESAAQGDEVWKPSFLIGGVAENFGTSFHVQEGTRTFILEGDEYDTAFFDKGPKFLHYFPDVAILTHVEFDHADIYKDLDAVKIAFKRMVNLIPRRGRLVAFDGSENVSECSAKAFCKVERYGFGEGSEWRMTVLTQHGSTTAWTLLRKSDGASLALTLPMAGEHNALNATAAAAVALGQGIPPERVAAALASFRSVKRRLEVKAEVGGVTIIDDFAHHPTAIRETLRALRAAYKGRRLIAVLEPRSNTLRRNVFEQELVDSLALADEVVLAAVFKSEAIPERERMEPQHVVDALNQRGVHAVLAVDADAIVAELAPRARAGDVVAILSNGGFGGIYTKLPAEITKHLA</sequence>
<dbReference type="PANTHER" id="PTHR43445">
    <property type="entry name" value="UDP-N-ACETYLMURAMATE--L-ALANINE LIGASE-RELATED"/>
    <property type="match status" value="1"/>
</dbReference>
<evidence type="ECO:0000256" key="1">
    <source>
        <dbReference type="ARBA" id="ARBA00022598"/>
    </source>
</evidence>
<keyword evidence="1 12" id="KW-0436">Ligase</keyword>
<dbReference type="NCBIfam" id="TIGR01081">
    <property type="entry name" value="mpl"/>
    <property type="match status" value="1"/>
</dbReference>
<dbReference type="EMBL" id="FNVA01000006">
    <property type="protein sequence ID" value="SEG57070.1"/>
    <property type="molecule type" value="Genomic_DNA"/>
</dbReference>
<keyword evidence="7" id="KW-0131">Cell cycle</keyword>
<reference evidence="12 13" key="1">
    <citation type="submission" date="2016-10" db="EMBL/GenBank/DDBJ databases">
        <authorList>
            <person name="de Groot N.N."/>
        </authorList>
    </citation>
    <scope>NUCLEOTIDE SEQUENCE [LARGE SCALE GENOMIC DNA]</scope>
    <source>
        <strain evidence="12 13">DSM 22489</strain>
    </source>
</reference>
<dbReference type="Pfam" id="PF08245">
    <property type="entry name" value="Mur_ligase_M"/>
    <property type="match status" value="1"/>
</dbReference>
<dbReference type="InterPro" id="IPR036565">
    <property type="entry name" value="Mur-like_cat_sf"/>
</dbReference>
<dbReference type="Pfam" id="PF02875">
    <property type="entry name" value="Mur_ligase_C"/>
    <property type="match status" value="1"/>
</dbReference>